<evidence type="ECO:0000256" key="6">
    <source>
        <dbReference type="RuleBase" id="RU363053"/>
    </source>
</evidence>
<dbReference type="Pfam" id="PF04117">
    <property type="entry name" value="Mpv17_PMP22"/>
    <property type="match status" value="1"/>
</dbReference>
<evidence type="ECO:0000313" key="9">
    <source>
        <dbReference type="Proteomes" id="UP000822688"/>
    </source>
</evidence>
<dbReference type="PANTHER" id="PTHR11266:SF80">
    <property type="entry name" value="PEROXISOMAL MEMBRANE PROTEIN 2"/>
    <property type="match status" value="1"/>
</dbReference>
<keyword evidence="4 6" id="KW-1133">Transmembrane helix</keyword>
<comment type="caution">
    <text evidence="8">The sequence shown here is derived from an EMBL/GenBank/DDBJ whole genome shotgun (WGS) entry which is preliminary data.</text>
</comment>
<gene>
    <name evidence="8" type="ORF">KC19_1G254500</name>
</gene>
<comment type="similarity">
    <text evidence="2 6">Belongs to the peroxisomal membrane protein PXMP2/4 family.</text>
</comment>
<dbReference type="EMBL" id="CM026421">
    <property type="protein sequence ID" value="KAG0592470.1"/>
    <property type="molecule type" value="Genomic_DNA"/>
</dbReference>
<protein>
    <recommendedName>
        <fullName evidence="10">MPV17</fullName>
    </recommendedName>
</protein>
<accession>A0A8T0J990</accession>
<name>A0A8T0J990_CERPU</name>
<evidence type="ECO:0000256" key="1">
    <source>
        <dbReference type="ARBA" id="ARBA00004141"/>
    </source>
</evidence>
<evidence type="ECO:0008006" key="10">
    <source>
        <dbReference type="Google" id="ProtNLM"/>
    </source>
</evidence>
<proteinExistence type="inferred from homology"/>
<keyword evidence="9" id="KW-1185">Reference proteome</keyword>
<keyword evidence="3 6" id="KW-0812">Transmembrane</keyword>
<dbReference type="Proteomes" id="UP000822688">
    <property type="component" value="Chromosome 1"/>
</dbReference>
<comment type="subcellular location">
    <subcellularLocation>
        <location evidence="1">Membrane</location>
        <topology evidence="1">Multi-pass membrane protein</topology>
    </subcellularLocation>
</comment>
<feature type="compositionally biased region" description="Gly residues" evidence="7">
    <location>
        <begin position="75"/>
        <end position="87"/>
    </location>
</feature>
<dbReference type="PANTHER" id="PTHR11266">
    <property type="entry name" value="PEROXISOMAL MEMBRANE PROTEIN 2, PXMP2 MPV17"/>
    <property type="match status" value="1"/>
</dbReference>
<dbReference type="GO" id="GO:0016020">
    <property type="term" value="C:membrane"/>
    <property type="evidence" value="ECO:0007669"/>
    <property type="project" value="UniProtKB-SubCell"/>
</dbReference>
<feature type="transmembrane region" description="Helical" evidence="6">
    <location>
        <begin position="157"/>
        <end position="178"/>
    </location>
</feature>
<dbReference type="InterPro" id="IPR007248">
    <property type="entry name" value="Mpv17_PMP22"/>
</dbReference>
<dbReference type="GO" id="GO:0005737">
    <property type="term" value="C:cytoplasm"/>
    <property type="evidence" value="ECO:0007669"/>
    <property type="project" value="TreeGrafter"/>
</dbReference>
<reference evidence="8" key="1">
    <citation type="submission" date="2020-06" db="EMBL/GenBank/DDBJ databases">
        <title>WGS assembly of Ceratodon purpureus strain R40.</title>
        <authorList>
            <person name="Carey S.B."/>
            <person name="Jenkins J."/>
            <person name="Shu S."/>
            <person name="Lovell J.T."/>
            <person name="Sreedasyam A."/>
            <person name="Maumus F."/>
            <person name="Tiley G.P."/>
            <person name="Fernandez-Pozo N."/>
            <person name="Barry K."/>
            <person name="Chen C."/>
            <person name="Wang M."/>
            <person name="Lipzen A."/>
            <person name="Daum C."/>
            <person name="Saski C.A."/>
            <person name="Payton A.C."/>
            <person name="Mcbreen J.C."/>
            <person name="Conrad R.E."/>
            <person name="Kollar L.M."/>
            <person name="Olsson S."/>
            <person name="Huttunen S."/>
            <person name="Landis J.B."/>
            <person name="Wickett N.J."/>
            <person name="Johnson M.G."/>
            <person name="Rensing S.A."/>
            <person name="Grimwood J."/>
            <person name="Schmutz J."/>
            <person name="Mcdaniel S.F."/>
        </authorList>
    </citation>
    <scope>NUCLEOTIDE SEQUENCE</scope>
    <source>
        <strain evidence="8">R40</strain>
    </source>
</reference>
<keyword evidence="5 6" id="KW-0472">Membrane</keyword>
<feature type="transmembrane region" description="Helical" evidence="6">
    <location>
        <begin position="198"/>
        <end position="216"/>
    </location>
</feature>
<evidence type="ECO:0000256" key="7">
    <source>
        <dbReference type="SAM" id="MobiDB-lite"/>
    </source>
</evidence>
<organism evidence="8 9">
    <name type="scientific">Ceratodon purpureus</name>
    <name type="common">Fire moss</name>
    <name type="synonym">Dicranum purpureum</name>
    <dbReference type="NCBI Taxonomy" id="3225"/>
    <lineage>
        <taxon>Eukaryota</taxon>
        <taxon>Viridiplantae</taxon>
        <taxon>Streptophyta</taxon>
        <taxon>Embryophyta</taxon>
        <taxon>Bryophyta</taxon>
        <taxon>Bryophytina</taxon>
        <taxon>Bryopsida</taxon>
        <taxon>Dicranidae</taxon>
        <taxon>Pseudoditrichales</taxon>
        <taxon>Ditrichaceae</taxon>
        <taxon>Ceratodon</taxon>
    </lineage>
</organism>
<evidence type="ECO:0000256" key="5">
    <source>
        <dbReference type="ARBA" id="ARBA00023136"/>
    </source>
</evidence>
<evidence type="ECO:0000313" key="8">
    <source>
        <dbReference type="EMBL" id="KAG0592470.1"/>
    </source>
</evidence>
<evidence type="ECO:0000256" key="4">
    <source>
        <dbReference type="ARBA" id="ARBA00022989"/>
    </source>
</evidence>
<sequence>MEAMLLGGGVGQVHWALAGHAGRSFGYERACVVLGSNPGLSVRCRGSRREHRVLKVRAVSADGGGGEGNGERFGRGGGGGDNGGDGGDGGRDGSDGGDDGGRGPEASSGIMAWYMDQTNRHPISTKAITAAILNLLGDIFCQLVIDKSDKIDIKRTAVITFLGFILVGPTLHTWYLALSKVVTATGFTGAAIRLVLDQFLFSPAFVALFFASLLTLEGRPKDVVPKLKQDWKPAVIANWKLWIPFQFVNFLFVPQQLQVAFANVVALAWNVYLSFASHKEVAVAIPSATVDIEMSPFDDEK</sequence>
<feature type="region of interest" description="Disordered" evidence="7">
    <location>
        <begin position="57"/>
        <end position="102"/>
    </location>
</feature>
<dbReference type="AlphaFoldDB" id="A0A8T0J990"/>
<evidence type="ECO:0000256" key="3">
    <source>
        <dbReference type="ARBA" id="ARBA00022692"/>
    </source>
</evidence>
<feature type="compositionally biased region" description="Basic and acidic residues" evidence="7">
    <location>
        <begin position="88"/>
        <end position="102"/>
    </location>
</feature>
<evidence type="ECO:0000256" key="2">
    <source>
        <dbReference type="ARBA" id="ARBA00006824"/>
    </source>
</evidence>